<organism evidence="3 4">
    <name type="scientific">Gossypium gossypioides</name>
    <name type="common">Mexican cotton</name>
    <name type="synonym">Selera gossypioides</name>
    <dbReference type="NCBI Taxonomy" id="34282"/>
    <lineage>
        <taxon>Eukaryota</taxon>
        <taxon>Viridiplantae</taxon>
        <taxon>Streptophyta</taxon>
        <taxon>Embryophyta</taxon>
        <taxon>Tracheophyta</taxon>
        <taxon>Spermatophyta</taxon>
        <taxon>Magnoliopsida</taxon>
        <taxon>eudicotyledons</taxon>
        <taxon>Gunneridae</taxon>
        <taxon>Pentapetalae</taxon>
        <taxon>rosids</taxon>
        <taxon>malvids</taxon>
        <taxon>Malvales</taxon>
        <taxon>Malvaceae</taxon>
        <taxon>Malvoideae</taxon>
        <taxon>Gossypium</taxon>
    </lineage>
</organism>
<evidence type="ECO:0000256" key="1">
    <source>
        <dbReference type="PROSITE-ProRule" id="PRU00047"/>
    </source>
</evidence>
<comment type="caution">
    <text evidence="3">The sequence shown here is derived from an EMBL/GenBank/DDBJ whole genome shotgun (WGS) entry which is preliminary data.</text>
</comment>
<dbReference type="InterPro" id="IPR001878">
    <property type="entry name" value="Znf_CCHC"/>
</dbReference>
<dbReference type="OrthoDB" id="1001670at2759"/>
<gene>
    <name evidence="3" type="ORF">Gogos_021245</name>
</gene>
<evidence type="ECO:0000313" key="3">
    <source>
        <dbReference type="EMBL" id="MBA0754917.1"/>
    </source>
</evidence>
<dbReference type="GO" id="GO:0003676">
    <property type="term" value="F:nucleic acid binding"/>
    <property type="evidence" value="ECO:0007669"/>
    <property type="project" value="InterPro"/>
</dbReference>
<dbReference type="EMBL" id="JABEZY010265811">
    <property type="protein sequence ID" value="MBA0754917.1"/>
    <property type="molecule type" value="Genomic_DNA"/>
</dbReference>
<accession>A0A7J9D2G9</accession>
<name>A0A7J9D2G9_GOSGO</name>
<feature type="domain" description="CCHC-type" evidence="2">
    <location>
        <begin position="3"/>
        <end position="18"/>
    </location>
</feature>
<evidence type="ECO:0000259" key="2">
    <source>
        <dbReference type="PROSITE" id="PS50158"/>
    </source>
</evidence>
<keyword evidence="1" id="KW-0863">Zinc-finger</keyword>
<keyword evidence="1" id="KW-0479">Metal-binding</keyword>
<protein>
    <recommendedName>
        <fullName evidence="2">CCHC-type domain-containing protein</fullName>
    </recommendedName>
</protein>
<keyword evidence="1" id="KW-0862">Zinc</keyword>
<proteinExistence type="predicted"/>
<sequence>MFCFGCGRMGHGLKDCTQIIPVKKSKISDDPPYTLALKAESKLIGKESMKFNILLKKVRAQCSYTRGKVVLPKISGIIERENNEIQGSQGNMELMGGRRC</sequence>
<reference evidence="3 4" key="1">
    <citation type="journal article" date="2019" name="Genome Biol. Evol.">
        <title>Insights into the evolution of the New World diploid cottons (Gossypium, subgenus Houzingenia) based on genome sequencing.</title>
        <authorList>
            <person name="Grover C.E."/>
            <person name="Arick M.A. 2nd"/>
            <person name="Thrash A."/>
            <person name="Conover J.L."/>
            <person name="Sanders W.S."/>
            <person name="Peterson D.G."/>
            <person name="Frelichowski J.E."/>
            <person name="Scheffler J.A."/>
            <person name="Scheffler B.E."/>
            <person name="Wendel J.F."/>
        </authorList>
    </citation>
    <scope>NUCLEOTIDE SEQUENCE [LARGE SCALE GENOMIC DNA]</scope>
    <source>
        <strain evidence="3">5</strain>
        <tissue evidence="3">Leaf</tissue>
    </source>
</reference>
<dbReference type="GO" id="GO:0008270">
    <property type="term" value="F:zinc ion binding"/>
    <property type="evidence" value="ECO:0007669"/>
    <property type="project" value="UniProtKB-KW"/>
</dbReference>
<dbReference type="Proteomes" id="UP000593579">
    <property type="component" value="Unassembled WGS sequence"/>
</dbReference>
<keyword evidence="4" id="KW-1185">Reference proteome</keyword>
<evidence type="ECO:0000313" key="4">
    <source>
        <dbReference type="Proteomes" id="UP000593579"/>
    </source>
</evidence>
<dbReference type="AlphaFoldDB" id="A0A7J9D2G9"/>
<dbReference type="PROSITE" id="PS50158">
    <property type="entry name" value="ZF_CCHC"/>
    <property type="match status" value="1"/>
</dbReference>